<dbReference type="AlphaFoldDB" id="A0A1F7GAJ0"/>
<reference evidence="4 5" key="1">
    <citation type="journal article" date="2016" name="Nat. Commun.">
        <title>Thousands of microbial genomes shed light on interconnected biogeochemical processes in an aquifer system.</title>
        <authorList>
            <person name="Anantharaman K."/>
            <person name="Brown C.T."/>
            <person name="Hug L.A."/>
            <person name="Sharon I."/>
            <person name="Castelle C.J."/>
            <person name="Probst A.J."/>
            <person name="Thomas B.C."/>
            <person name="Singh A."/>
            <person name="Wilkins M.J."/>
            <person name="Karaoz U."/>
            <person name="Brodie E.L."/>
            <person name="Williams K.H."/>
            <person name="Hubbard S.S."/>
            <person name="Banfield J.F."/>
        </authorList>
    </citation>
    <scope>NUCLEOTIDE SEQUENCE [LARGE SCALE GENOMIC DNA]</scope>
</reference>
<evidence type="ECO:0000256" key="1">
    <source>
        <dbReference type="ARBA" id="ARBA00022676"/>
    </source>
</evidence>
<dbReference type="Gene3D" id="3.40.50.2020">
    <property type="match status" value="1"/>
</dbReference>
<name>A0A1F7GAJ0_9BACT</name>
<keyword evidence="1" id="KW-0328">Glycosyltransferase</keyword>
<organism evidence="4 5">
    <name type="scientific">Candidatus Roizmanbacteria bacterium RIFCSPHIGHO2_01_FULL_39_12c</name>
    <dbReference type="NCBI Taxonomy" id="1802031"/>
    <lineage>
        <taxon>Bacteria</taxon>
        <taxon>Candidatus Roizmaniibacteriota</taxon>
    </lineage>
</organism>
<dbReference type="Pfam" id="PF00156">
    <property type="entry name" value="Pribosyltran"/>
    <property type="match status" value="1"/>
</dbReference>
<sequence>MKFYKVSWEELVNDCLELNKKIRHDKFDRILCVSRGGLIWARMLSDLLGLPVSHLTVSSYQDLKKQKEIKITETPSGLQNQYFLIVDEIVDTGGTLKVVTDYLKSQKIKKFKSLAPIVRTFSNPLPDYHLKTINDWVIFPYELKETYEAFVKIYKSNEKARRQLLNHGFKEWEVENL</sequence>
<gene>
    <name evidence="4" type="ORF">A2774_03690</name>
</gene>
<evidence type="ECO:0000256" key="2">
    <source>
        <dbReference type="ARBA" id="ARBA00022679"/>
    </source>
</evidence>
<dbReference type="PANTHER" id="PTHR43363">
    <property type="entry name" value="HYPOXANTHINE PHOSPHORIBOSYLTRANSFERASE"/>
    <property type="match status" value="1"/>
</dbReference>
<evidence type="ECO:0000259" key="3">
    <source>
        <dbReference type="Pfam" id="PF00156"/>
    </source>
</evidence>
<dbReference type="InterPro" id="IPR029057">
    <property type="entry name" value="PRTase-like"/>
</dbReference>
<dbReference type="GO" id="GO:0016757">
    <property type="term" value="F:glycosyltransferase activity"/>
    <property type="evidence" value="ECO:0007669"/>
    <property type="project" value="UniProtKB-KW"/>
</dbReference>
<dbReference type="Proteomes" id="UP000177208">
    <property type="component" value="Unassembled WGS sequence"/>
</dbReference>
<evidence type="ECO:0000313" key="5">
    <source>
        <dbReference type="Proteomes" id="UP000177208"/>
    </source>
</evidence>
<proteinExistence type="predicted"/>
<dbReference type="PANTHER" id="PTHR43363:SF1">
    <property type="entry name" value="HYPOXANTHINE-GUANINE PHOSPHORIBOSYLTRANSFERASE"/>
    <property type="match status" value="1"/>
</dbReference>
<dbReference type="CDD" id="cd06223">
    <property type="entry name" value="PRTases_typeI"/>
    <property type="match status" value="1"/>
</dbReference>
<dbReference type="SUPFAM" id="SSF53271">
    <property type="entry name" value="PRTase-like"/>
    <property type="match status" value="1"/>
</dbReference>
<feature type="domain" description="Phosphoribosyltransferase" evidence="3">
    <location>
        <begin position="8"/>
        <end position="143"/>
    </location>
</feature>
<keyword evidence="2" id="KW-0808">Transferase</keyword>
<dbReference type="EMBL" id="MFZG01000032">
    <property type="protein sequence ID" value="OGK15775.1"/>
    <property type="molecule type" value="Genomic_DNA"/>
</dbReference>
<accession>A0A1F7GAJ0</accession>
<dbReference type="InterPro" id="IPR000836">
    <property type="entry name" value="PRTase_dom"/>
</dbReference>
<evidence type="ECO:0000313" key="4">
    <source>
        <dbReference type="EMBL" id="OGK15775.1"/>
    </source>
</evidence>
<protein>
    <recommendedName>
        <fullName evidence="3">Phosphoribosyltransferase domain-containing protein</fullName>
    </recommendedName>
</protein>
<comment type="caution">
    <text evidence="4">The sequence shown here is derived from an EMBL/GenBank/DDBJ whole genome shotgun (WGS) entry which is preliminary data.</text>
</comment>